<feature type="DNA-binding region" description="OmpR/PhoB-type" evidence="7">
    <location>
        <begin position="129"/>
        <end position="227"/>
    </location>
</feature>
<dbReference type="GO" id="GO:0000156">
    <property type="term" value="F:phosphorelay response regulator activity"/>
    <property type="evidence" value="ECO:0007669"/>
    <property type="project" value="TreeGrafter"/>
</dbReference>
<dbReference type="SUPFAM" id="SSF46894">
    <property type="entry name" value="C-terminal effector domain of the bipartite response regulators"/>
    <property type="match status" value="1"/>
</dbReference>
<dbReference type="Gene3D" id="3.40.50.2300">
    <property type="match status" value="1"/>
</dbReference>
<evidence type="ECO:0000313" key="11">
    <source>
        <dbReference type="Proteomes" id="UP000657177"/>
    </source>
</evidence>
<evidence type="ECO:0000259" key="8">
    <source>
        <dbReference type="PROSITE" id="PS50110"/>
    </source>
</evidence>
<evidence type="ECO:0000256" key="7">
    <source>
        <dbReference type="PROSITE-ProRule" id="PRU01091"/>
    </source>
</evidence>
<gene>
    <name evidence="10" type="ORF">G5B42_02780</name>
</gene>
<protein>
    <submittedName>
        <fullName evidence="10">Response regulator transcription factor</fullName>
    </submittedName>
</protein>
<dbReference type="GO" id="GO:0000976">
    <property type="term" value="F:transcription cis-regulatory region binding"/>
    <property type="evidence" value="ECO:0007669"/>
    <property type="project" value="TreeGrafter"/>
</dbReference>
<evidence type="ECO:0000256" key="6">
    <source>
        <dbReference type="PROSITE-ProRule" id="PRU00169"/>
    </source>
</evidence>
<dbReference type="SMART" id="SM00448">
    <property type="entry name" value="REC"/>
    <property type="match status" value="1"/>
</dbReference>
<dbReference type="Gene3D" id="6.10.250.690">
    <property type="match status" value="1"/>
</dbReference>
<keyword evidence="5" id="KW-0804">Transcription</keyword>
<keyword evidence="11" id="KW-1185">Reference proteome</keyword>
<proteinExistence type="predicted"/>
<dbReference type="Gene3D" id="1.10.10.10">
    <property type="entry name" value="Winged helix-like DNA-binding domain superfamily/Winged helix DNA-binding domain"/>
    <property type="match status" value="1"/>
</dbReference>
<evidence type="ECO:0000259" key="9">
    <source>
        <dbReference type="PROSITE" id="PS51755"/>
    </source>
</evidence>
<name>A0A8J6LHQ0_9FIRM</name>
<dbReference type="GO" id="GO:0005829">
    <property type="term" value="C:cytosol"/>
    <property type="evidence" value="ECO:0007669"/>
    <property type="project" value="TreeGrafter"/>
</dbReference>
<evidence type="ECO:0000256" key="5">
    <source>
        <dbReference type="ARBA" id="ARBA00023163"/>
    </source>
</evidence>
<dbReference type="GO" id="GO:0006355">
    <property type="term" value="P:regulation of DNA-templated transcription"/>
    <property type="evidence" value="ECO:0007669"/>
    <property type="project" value="InterPro"/>
</dbReference>
<sequence>MKKRRILICDDEEKVVQLIQVYLHREGYETAAAYTGRQCLEKVSQFRPDLLILDIMIPEGDGFFVCQEIRKESNLPIIMLTARGEESDRVLGLEIGADDYVVKPFSPRELTARVKATLRRREWDATSKPDRMNYGDLVLDKKERRVFVAGQEVPLTPKEFDLLALMAASPSRVFSRDLLYEIVWGNDALGDVRTVDVHLTRLRSKIEERSDYRYLHTVWGIGYRFEVKQK</sequence>
<dbReference type="InterPro" id="IPR039420">
    <property type="entry name" value="WalR-like"/>
</dbReference>
<feature type="domain" description="OmpR/PhoB-type" evidence="9">
    <location>
        <begin position="129"/>
        <end position="227"/>
    </location>
</feature>
<dbReference type="InterPro" id="IPR016032">
    <property type="entry name" value="Sig_transdc_resp-reg_C-effctor"/>
</dbReference>
<keyword evidence="1 6" id="KW-0597">Phosphoprotein</keyword>
<accession>A0A8J6LHQ0</accession>
<dbReference type="PROSITE" id="PS51755">
    <property type="entry name" value="OMPR_PHOB"/>
    <property type="match status" value="1"/>
</dbReference>
<reference evidence="10" key="1">
    <citation type="submission" date="2020-06" db="EMBL/GenBank/DDBJ databases">
        <title>Novel chitinolytic bacterium.</title>
        <authorList>
            <person name="Ungkulpasvich U."/>
            <person name="Kosugi A."/>
            <person name="Uke A."/>
        </authorList>
    </citation>
    <scope>NUCLEOTIDE SEQUENCE</scope>
    <source>
        <strain evidence="10">UUS1-1</strain>
    </source>
</reference>
<dbReference type="AlphaFoldDB" id="A0A8J6LHQ0"/>
<dbReference type="SMART" id="SM00862">
    <property type="entry name" value="Trans_reg_C"/>
    <property type="match status" value="1"/>
</dbReference>
<comment type="caution">
    <text evidence="10">The sequence shown here is derived from an EMBL/GenBank/DDBJ whole genome shotgun (WGS) entry which is preliminary data.</text>
</comment>
<dbReference type="Proteomes" id="UP000657177">
    <property type="component" value="Unassembled WGS sequence"/>
</dbReference>
<dbReference type="PROSITE" id="PS50110">
    <property type="entry name" value="RESPONSE_REGULATORY"/>
    <property type="match status" value="1"/>
</dbReference>
<dbReference type="InterPro" id="IPR001789">
    <property type="entry name" value="Sig_transdc_resp-reg_receiver"/>
</dbReference>
<evidence type="ECO:0000256" key="4">
    <source>
        <dbReference type="ARBA" id="ARBA00023125"/>
    </source>
</evidence>
<dbReference type="EMBL" id="JAAKDE010000004">
    <property type="protein sequence ID" value="MBA2132470.1"/>
    <property type="molecule type" value="Genomic_DNA"/>
</dbReference>
<evidence type="ECO:0000256" key="1">
    <source>
        <dbReference type="ARBA" id="ARBA00022553"/>
    </source>
</evidence>
<dbReference type="GO" id="GO:0032993">
    <property type="term" value="C:protein-DNA complex"/>
    <property type="evidence" value="ECO:0007669"/>
    <property type="project" value="TreeGrafter"/>
</dbReference>
<dbReference type="RefSeq" id="WP_181338916.1">
    <property type="nucleotide sequence ID" value="NZ_JAAKDE010000004.1"/>
</dbReference>
<keyword evidence="2" id="KW-0902">Two-component regulatory system</keyword>
<evidence type="ECO:0000313" key="10">
    <source>
        <dbReference type="EMBL" id="MBA2132470.1"/>
    </source>
</evidence>
<keyword evidence="4 7" id="KW-0238">DNA-binding</keyword>
<dbReference type="FunFam" id="1.10.10.10:FF:000018">
    <property type="entry name" value="DNA-binding response regulator ResD"/>
    <property type="match status" value="1"/>
</dbReference>
<dbReference type="PANTHER" id="PTHR48111:SF40">
    <property type="entry name" value="PHOSPHATE REGULON TRANSCRIPTIONAL REGULATORY PROTEIN PHOB"/>
    <property type="match status" value="1"/>
</dbReference>
<dbReference type="PANTHER" id="PTHR48111">
    <property type="entry name" value="REGULATOR OF RPOS"/>
    <property type="match status" value="1"/>
</dbReference>
<organism evidence="10 11">
    <name type="scientific">Capillibacterium thermochitinicola</name>
    <dbReference type="NCBI Taxonomy" id="2699427"/>
    <lineage>
        <taxon>Bacteria</taxon>
        <taxon>Bacillati</taxon>
        <taxon>Bacillota</taxon>
        <taxon>Capillibacterium</taxon>
    </lineage>
</organism>
<evidence type="ECO:0000256" key="2">
    <source>
        <dbReference type="ARBA" id="ARBA00023012"/>
    </source>
</evidence>
<keyword evidence="3" id="KW-0805">Transcription regulation</keyword>
<dbReference type="CDD" id="cd00383">
    <property type="entry name" value="trans_reg_C"/>
    <property type="match status" value="1"/>
</dbReference>
<dbReference type="InterPro" id="IPR011006">
    <property type="entry name" value="CheY-like_superfamily"/>
</dbReference>
<dbReference type="Pfam" id="PF00072">
    <property type="entry name" value="Response_reg"/>
    <property type="match status" value="1"/>
</dbReference>
<dbReference type="InterPro" id="IPR001867">
    <property type="entry name" value="OmpR/PhoB-type_DNA-bd"/>
</dbReference>
<dbReference type="InterPro" id="IPR036388">
    <property type="entry name" value="WH-like_DNA-bd_sf"/>
</dbReference>
<dbReference type="FunFam" id="3.40.50.2300:FF:000001">
    <property type="entry name" value="DNA-binding response regulator PhoB"/>
    <property type="match status" value="1"/>
</dbReference>
<feature type="modified residue" description="4-aspartylphosphate" evidence="6">
    <location>
        <position position="54"/>
    </location>
</feature>
<evidence type="ECO:0000256" key="3">
    <source>
        <dbReference type="ARBA" id="ARBA00023015"/>
    </source>
</evidence>
<feature type="domain" description="Response regulatory" evidence="8">
    <location>
        <begin position="5"/>
        <end position="118"/>
    </location>
</feature>
<dbReference type="SUPFAM" id="SSF52172">
    <property type="entry name" value="CheY-like"/>
    <property type="match status" value="1"/>
</dbReference>
<dbReference type="Pfam" id="PF00486">
    <property type="entry name" value="Trans_reg_C"/>
    <property type="match status" value="1"/>
</dbReference>